<dbReference type="Pfam" id="PF00536">
    <property type="entry name" value="SAM_1"/>
    <property type="match status" value="1"/>
</dbReference>
<organism evidence="2">
    <name type="scientific">Tetraselmis sp. GSL018</name>
    <dbReference type="NCBI Taxonomy" id="582737"/>
    <lineage>
        <taxon>Eukaryota</taxon>
        <taxon>Viridiplantae</taxon>
        <taxon>Chlorophyta</taxon>
        <taxon>core chlorophytes</taxon>
        <taxon>Chlorodendrophyceae</taxon>
        <taxon>Chlorodendrales</taxon>
        <taxon>Chlorodendraceae</taxon>
        <taxon>Tetraselmis</taxon>
    </lineage>
</organism>
<dbReference type="SUPFAM" id="SSF47769">
    <property type="entry name" value="SAM/Pointed domain"/>
    <property type="match status" value="1"/>
</dbReference>
<dbReference type="Gene3D" id="1.10.150.50">
    <property type="entry name" value="Transcription Factor, Ets-1"/>
    <property type="match status" value="1"/>
</dbReference>
<dbReference type="InterPro" id="IPR001660">
    <property type="entry name" value="SAM"/>
</dbReference>
<dbReference type="EMBL" id="GBEZ01025132">
    <property type="protein sequence ID" value="JAC61920.1"/>
    <property type="molecule type" value="Transcribed_RNA"/>
</dbReference>
<accession>A0A061QTY6</accession>
<gene>
    <name evidence="2" type="ORF">TSPGSL018_24793</name>
</gene>
<dbReference type="InterPro" id="IPR013761">
    <property type="entry name" value="SAM/pointed_sf"/>
</dbReference>
<sequence>MNHLFSYELFAACGPQLYARYAEKFEEHEIDLAALQLCTEQDLV</sequence>
<name>A0A061QTY6_9CHLO</name>
<evidence type="ECO:0000259" key="1">
    <source>
        <dbReference type="Pfam" id="PF00536"/>
    </source>
</evidence>
<feature type="non-terminal residue" evidence="2">
    <location>
        <position position="44"/>
    </location>
</feature>
<evidence type="ECO:0000313" key="2">
    <source>
        <dbReference type="EMBL" id="JAC61920.1"/>
    </source>
</evidence>
<reference evidence="2" key="1">
    <citation type="submission" date="2014-05" db="EMBL/GenBank/DDBJ databases">
        <title>The transcriptome of the halophilic microalga Tetraselmis sp. GSL018 isolated from the Great Salt Lake, Utah.</title>
        <authorList>
            <person name="Jinkerson R.E."/>
            <person name="D'Adamo S."/>
            <person name="Posewitz M.C."/>
        </authorList>
    </citation>
    <scope>NUCLEOTIDE SEQUENCE</scope>
    <source>
        <strain evidence="2">GSL018</strain>
    </source>
</reference>
<dbReference type="AlphaFoldDB" id="A0A061QTY6"/>
<proteinExistence type="predicted"/>
<protein>
    <recommendedName>
        <fullName evidence="1">SAM domain-containing protein</fullName>
    </recommendedName>
</protein>
<feature type="domain" description="SAM" evidence="1">
    <location>
        <begin position="19"/>
        <end position="43"/>
    </location>
</feature>